<dbReference type="InterPro" id="IPR032104">
    <property type="entry name" value="Spaetzle"/>
</dbReference>
<evidence type="ECO:0000256" key="2">
    <source>
        <dbReference type="ARBA" id="ARBA00023157"/>
    </source>
</evidence>
<dbReference type="PANTHER" id="PTHR23199:SF12">
    <property type="entry name" value="NEUROTROPHIN 1-RELATED"/>
    <property type="match status" value="1"/>
</dbReference>
<dbReference type="Gene3D" id="2.10.90.10">
    <property type="entry name" value="Cystine-knot cytokines"/>
    <property type="match status" value="1"/>
</dbReference>
<evidence type="ECO:0000256" key="1">
    <source>
        <dbReference type="ARBA" id="ARBA00022729"/>
    </source>
</evidence>
<dbReference type="GO" id="GO:0005615">
    <property type="term" value="C:extracellular space"/>
    <property type="evidence" value="ECO:0007669"/>
    <property type="project" value="UniProtKB-ARBA"/>
</dbReference>
<dbReference type="Proteomes" id="UP001154078">
    <property type="component" value="Chromosome 2"/>
</dbReference>
<dbReference type="AlphaFoldDB" id="A0A9P0AW37"/>
<dbReference type="InterPro" id="IPR052444">
    <property type="entry name" value="Spz/Toll_ligand-like"/>
</dbReference>
<accession>A0A9P0AW37</accession>
<evidence type="ECO:0000256" key="3">
    <source>
        <dbReference type="ARBA" id="ARBA00023180"/>
    </source>
</evidence>
<dbReference type="GO" id="GO:0005121">
    <property type="term" value="F:Toll binding"/>
    <property type="evidence" value="ECO:0007669"/>
    <property type="project" value="TreeGrafter"/>
</dbReference>
<keyword evidence="1" id="KW-0732">Signal</keyword>
<proteinExistence type="predicted"/>
<dbReference type="GO" id="GO:0021556">
    <property type="term" value="P:central nervous system formation"/>
    <property type="evidence" value="ECO:0007669"/>
    <property type="project" value="TreeGrafter"/>
</dbReference>
<protein>
    <recommendedName>
        <fullName evidence="4">Spaetzle domain-containing protein</fullName>
    </recommendedName>
</protein>
<reference evidence="5" key="1">
    <citation type="submission" date="2021-12" db="EMBL/GenBank/DDBJ databases">
        <authorList>
            <person name="King R."/>
        </authorList>
    </citation>
    <scope>NUCLEOTIDE SEQUENCE</scope>
</reference>
<keyword evidence="2" id="KW-1015">Disulfide bond</keyword>
<keyword evidence="6" id="KW-1185">Reference proteome</keyword>
<dbReference type="FunFam" id="2.10.90.10:FF:000056">
    <property type="entry name" value="Protein spaetzle"/>
    <property type="match status" value="1"/>
</dbReference>
<gene>
    <name evidence="5" type="ORF">MELIAE_LOCUS4194</name>
</gene>
<keyword evidence="3" id="KW-0325">Glycoprotein</keyword>
<name>A0A9P0AW37_BRAAE</name>
<evidence type="ECO:0000313" key="5">
    <source>
        <dbReference type="EMBL" id="CAH0551628.1"/>
    </source>
</evidence>
<dbReference type="PANTHER" id="PTHR23199">
    <property type="entry name" value="NEUROTROPHIN 1-RELATED"/>
    <property type="match status" value="1"/>
</dbReference>
<organism evidence="5 6">
    <name type="scientific">Brassicogethes aeneus</name>
    <name type="common">Rape pollen beetle</name>
    <name type="synonym">Meligethes aeneus</name>
    <dbReference type="NCBI Taxonomy" id="1431903"/>
    <lineage>
        <taxon>Eukaryota</taxon>
        <taxon>Metazoa</taxon>
        <taxon>Ecdysozoa</taxon>
        <taxon>Arthropoda</taxon>
        <taxon>Hexapoda</taxon>
        <taxon>Insecta</taxon>
        <taxon>Pterygota</taxon>
        <taxon>Neoptera</taxon>
        <taxon>Endopterygota</taxon>
        <taxon>Coleoptera</taxon>
        <taxon>Polyphaga</taxon>
        <taxon>Cucujiformia</taxon>
        <taxon>Nitidulidae</taxon>
        <taxon>Meligethinae</taxon>
        <taxon>Brassicogethes</taxon>
    </lineage>
</organism>
<dbReference type="EMBL" id="OV121133">
    <property type="protein sequence ID" value="CAH0551628.1"/>
    <property type="molecule type" value="Genomic_DNA"/>
</dbReference>
<sequence length="215" mass="25001">MLVMFVNFTNTKPMPEMFNLRKKSKLKVDRISFPDSKEDVGGILPRLGDVKCADGLTYCENFDKYPYDRVQNILQHKPVHKELFGYDEEPTAFVHRMEEFDEHFVCKATTRTIFPTVGKNTNNQWKFIINQKKDGYIQGVRVETCRFPGKRCDILSELPSGYVTACKQKYVYRRLISLSDNGEPAMDTFIMPSACCCSYKKDLDFLSRIGMKKKR</sequence>
<dbReference type="GO" id="GO:0008083">
    <property type="term" value="F:growth factor activity"/>
    <property type="evidence" value="ECO:0007669"/>
    <property type="project" value="TreeGrafter"/>
</dbReference>
<dbReference type="InterPro" id="IPR029034">
    <property type="entry name" value="Cystine-knot_cytokine"/>
</dbReference>
<dbReference type="OrthoDB" id="6359065at2759"/>
<dbReference type="GO" id="GO:0045087">
    <property type="term" value="P:innate immune response"/>
    <property type="evidence" value="ECO:0007669"/>
    <property type="project" value="TreeGrafter"/>
</dbReference>
<evidence type="ECO:0000313" key="6">
    <source>
        <dbReference type="Proteomes" id="UP001154078"/>
    </source>
</evidence>
<dbReference type="Pfam" id="PF16077">
    <property type="entry name" value="Spaetzle"/>
    <property type="match status" value="1"/>
</dbReference>
<evidence type="ECO:0000259" key="4">
    <source>
        <dbReference type="Pfam" id="PF16077"/>
    </source>
</evidence>
<feature type="domain" description="Spaetzle" evidence="4">
    <location>
        <begin position="104"/>
        <end position="198"/>
    </location>
</feature>
<dbReference type="SUPFAM" id="SSF57501">
    <property type="entry name" value="Cystine-knot cytokines"/>
    <property type="match status" value="1"/>
</dbReference>